<evidence type="ECO:0000313" key="1">
    <source>
        <dbReference type="EMBL" id="MPM75758.1"/>
    </source>
</evidence>
<dbReference type="EMBL" id="VSSQ01026839">
    <property type="protein sequence ID" value="MPM75758.1"/>
    <property type="molecule type" value="Genomic_DNA"/>
</dbReference>
<dbReference type="AlphaFoldDB" id="A0A645CFU4"/>
<organism evidence="1">
    <name type="scientific">bioreactor metagenome</name>
    <dbReference type="NCBI Taxonomy" id="1076179"/>
    <lineage>
        <taxon>unclassified sequences</taxon>
        <taxon>metagenomes</taxon>
        <taxon>ecological metagenomes</taxon>
    </lineage>
</organism>
<gene>
    <name evidence="1" type="ORF">SDC9_122752</name>
</gene>
<comment type="caution">
    <text evidence="1">The sequence shown here is derived from an EMBL/GenBank/DDBJ whole genome shotgun (WGS) entry which is preliminary data.</text>
</comment>
<accession>A0A645CFU4</accession>
<reference evidence="1" key="1">
    <citation type="submission" date="2019-08" db="EMBL/GenBank/DDBJ databases">
        <authorList>
            <person name="Kucharzyk K."/>
            <person name="Murdoch R.W."/>
            <person name="Higgins S."/>
            <person name="Loffler F."/>
        </authorList>
    </citation>
    <scope>NUCLEOTIDE SEQUENCE</scope>
</reference>
<protein>
    <submittedName>
        <fullName evidence="1">Uncharacterized protein</fullName>
    </submittedName>
</protein>
<sequence>MQVHGYLIGFRPFGGGEVDVQRLIKPVRRHRLALQIAVDKAEFTIQILQRAVERFNKQAVITQVDIAFGGNQRAV</sequence>
<name>A0A645CFU4_9ZZZZ</name>
<proteinExistence type="predicted"/>